<protein>
    <submittedName>
        <fullName evidence="1">Uncharacterized protein</fullName>
    </submittedName>
</protein>
<dbReference type="AlphaFoldDB" id="A0A4Z1I016"/>
<comment type="caution">
    <text evidence="1">The sequence shown here is derived from an EMBL/GenBank/DDBJ whole genome shotgun (WGS) entry which is preliminary data.</text>
</comment>
<evidence type="ECO:0000313" key="2">
    <source>
        <dbReference type="Proteomes" id="UP000297527"/>
    </source>
</evidence>
<proteinExistence type="predicted"/>
<evidence type="ECO:0000313" key="1">
    <source>
        <dbReference type="EMBL" id="TGO54761.1"/>
    </source>
</evidence>
<reference evidence="1 2" key="1">
    <citation type="submission" date="2017-12" db="EMBL/GenBank/DDBJ databases">
        <title>Comparative genomics of Botrytis spp.</title>
        <authorList>
            <person name="Valero-Jimenez C.A."/>
            <person name="Tapia P."/>
            <person name="Veloso J."/>
            <person name="Silva-Moreno E."/>
            <person name="Staats M."/>
            <person name="Valdes J.H."/>
            <person name="Van Kan J.A.L."/>
        </authorList>
    </citation>
    <scope>NUCLEOTIDE SEQUENCE [LARGE SCALE GENOMIC DNA]</scope>
    <source>
        <strain evidence="1 2">MUCL11595</strain>
    </source>
</reference>
<organism evidence="1 2">
    <name type="scientific">Botryotinia convoluta</name>
    <dbReference type="NCBI Taxonomy" id="54673"/>
    <lineage>
        <taxon>Eukaryota</taxon>
        <taxon>Fungi</taxon>
        <taxon>Dikarya</taxon>
        <taxon>Ascomycota</taxon>
        <taxon>Pezizomycotina</taxon>
        <taxon>Leotiomycetes</taxon>
        <taxon>Helotiales</taxon>
        <taxon>Sclerotiniaceae</taxon>
        <taxon>Botryotinia</taxon>
    </lineage>
</organism>
<gene>
    <name evidence="1" type="ORF">BCON_0102g00180</name>
</gene>
<keyword evidence="2" id="KW-1185">Reference proteome</keyword>
<accession>A0A4Z1I016</accession>
<dbReference type="Proteomes" id="UP000297527">
    <property type="component" value="Unassembled WGS sequence"/>
</dbReference>
<sequence>MLCAGATTLYTTTEASVGESKCCTTPNITQQMETCLKYLPQNLEVDVFIFAIHSVDRRFTELAEGEEELGHPRLIKEISFTKFFEVLVGKYWIDEFFNVGYVYNVEKWVSITG</sequence>
<name>A0A4Z1I016_9HELO</name>
<dbReference type="EMBL" id="PQXN01000102">
    <property type="protein sequence ID" value="TGO54761.1"/>
    <property type="molecule type" value="Genomic_DNA"/>
</dbReference>